<sequence>MQQNHQMSRSAYPTRGYPIYIPGPNEALPAEDRAAGTRIGDLGRLLFHGGFHSIFNLCLSANHPFNQRSGVPETFEQVDLQVAEEHHEDVAVIKGADPKGHTLSKTRKTANVFESATLVLPDGTDKWDLNVSGREQLEAQAKKNAMSWYFIPYLYCSSNPPSNLNTVGINM</sequence>
<dbReference type="Proteomes" id="UP000683000">
    <property type="component" value="Unassembled WGS sequence"/>
</dbReference>
<dbReference type="EMBL" id="JAGFBS010000002">
    <property type="protein sequence ID" value="KAG6380717.1"/>
    <property type="molecule type" value="Genomic_DNA"/>
</dbReference>
<reference evidence="1" key="1">
    <citation type="submission" date="2021-03" db="EMBL/GenBank/DDBJ databases">
        <title>Evolutionary innovations through gain and loss of genes in the ectomycorrhizal Boletales.</title>
        <authorList>
            <person name="Wu G."/>
            <person name="Miyauchi S."/>
            <person name="Morin E."/>
            <person name="Yang Z.-L."/>
            <person name="Xu J."/>
            <person name="Martin F.M."/>
        </authorList>
    </citation>
    <scope>NUCLEOTIDE SEQUENCE</scope>
    <source>
        <strain evidence="1">BR01</strain>
    </source>
</reference>
<dbReference type="AlphaFoldDB" id="A0A8I2Z113"/>
<organism evidence="1 2">
    <name type="scientific">Boletus reticuloceps</name>
    <dbReference type="NCBI Taxonomy" id="495285"/>
    <lineage>
        <taxon>Eukaryota</taxon>
        <taxon>Fungi</taxon>
        <taxon>Dikarya</taxon>
        <taxon>Basidiomycota</taxon>
        <taxon>Agaricomycotina</taxon>
        <taxon>Agaricomycetes</taxon>
        <taxon>Agaricomycetidae</taxon>
        <taxon>Boletales</taxon>
        <taxon>Boletineae</taxon>
        <taxon>Boletaceae</taxon>
        <taxon>Boletoideae</taxon>
        <taxon>Boletus</taxon>
    </lineage>
</organism>
<evidence type="ECO:0000313" key="2">
    <source>
        <dbReference type="Proteomes" id="UP000683000"/>
    </source>
</evidence>
<protein>
    <submittedName>
        <fullName evidence="1">Uncharacterized protein</fullName>
    </submittedName>
</protein>
<evidence type="ECO:0000313" key="1">
    <source>
        <dbReference type="EMBL" id="KAG6380717.1"/>
    </source>
</evidence>
<name>A0A8I2Z113_9AGAM</name>
<gene>
    <name evidence="1" type="ORF">JVT61DRAFT_5095</name>
</gene>
<proteinExistence type="predicted"/>
<comment type="caution">
    <text evidence="1">The sequence shown here is derived from an EMBL/GenBank/DDBJ whole genome shotgun (WGS) entry which is preliminary data.</text>
</comment>
<dbReference type="OrthoDB" id="2688950at2759"/>
<keyword evidence="2" id="KW-1185">Reference proteome</keyword>
<accession>A0A8I2Z113</accession>